<reference evidence="16" key="1">
    <citation type="journal article" date="2019" name="Int. J. Syst. Evol. Microbiol.">
        <title>The Global Catalogue of Microorganisms (GCM) 10K type strain sequencing project: providing services to taxonomists for standard genome sequencing and annotation.</title>
        <authorList>
            <consortium name="The Broad Institute Genomics Platform"/>
            <consortium name="The Broad Institute Genome Sequencing Center for Infectious Disease"/>
            <person name="Wu L."/>
            <person name="Ma J."/>
        </authorList>
    </citation>
    <scope>NUCLEOTIDE SEQUENCE [LARGE SCALE GENOMIC DNA]</scope>
    <source>
        <strain evidence="16">JCM 18720</strain>
    </source>
</reference>
<organism evidence="15 16">
    <name type="scientific">Ferrimonas gelatinilytica</name>
    <dbReference type="NCBI Taxonomy" id="1255257"/>
    <lineage>
        <taxon>Bacteria</taxon>
        <taxon>Pseudomonadati</taxon>
        <taxon>Pseudomonadota</taxon>
        <taxon>Gammaproteobacteria</taxon>
        <taxon>Alteromonadales</taxon>
        <taxon>Ferrimonadaceae</taxon>
        <taxon>Ferrimonas</taxon>
    </lineage>
</organism>
<keyword evidence="13" id="KW-0175">Coiled coil</keyword>
<proteinExistence type="inferred from homology"/>
<evidence type="ECO:0000256" key="3">
    <source>
        <dbReference type="ARBA" id="ARBA00022519"/>
    </source>
</evidence>
<evidence type="ECO:0000256" key="13">
    <source>
        <dbReference type="SAM" id="Coils"/>
    </source>
</evidence>
<protein>
    <recommendedName>
        <fullName evidence="11">Z-ring associated protein G</fullName>
    </recommendedName>
    <alternativeName>
        <fullName evidence="12">Cell division protein ZapG</fullName>
    </alternativeName>
</protein>
<evidence type="ECO:0000256" key="14">
    <source>
        <dbReference type="SAM" id="Phobius"/>
    </source>
</evidence>
<evidence type="ECO:0000256" key="6">
    <source>
        <dbReference type="ARBA" id="ARBA00022960"/>
    </source>
</evidence>
<evidence type="ECO:0000256" key="2">
    <source>
        <dbReference type="ARBA" id="ARBA00022475"/>
    </source>
</evidence>
<evidence type="ECO:0000256" key="4">
    <source>
        <dbReference type="ARBA" id="ARBA00022618"/>
    </source>
</evidence>
<keyword evidence="8 14" id="KW-0472">Membrane</keyword>
<keyword evidence="4" id="KW-0132">Cell division</keyword>
<gene>
    <name evidence="15" type="primary">zapG</name>
    <name evidence="15" type="ORF">GCM10025772_27280</name>
</gene>
<dbReference type="InterPro" id="IPR009386">
    <property type="entry name" value="ZapG-like"/>
</dbReference>
<comment type="subcellular location">
    <subcellularLocation>
        <location evidence="1">Cell inner membrane</location>
        <topology evidence="1">Single-pass membrane protein</topology>
    </subcellularLocation>
</comment>
<evidence type="ECO:0000256" key="9">
    <source>
        <dbReference type="ARBA" id="ARBA00023306"/>
    </source>
</evidence>
<comment type="caution">
    <text evidence="15">The sequence shown here is derived from an EMBL/GenBank/DDBJ whole genome shotgun (WGS) entry which is preliminary data.</text>
</comment>
<evidence type="ECO:0000313" key="16">
    <source>
        <dbReference type="Proteomes" id="UP001501600"/>
    </source>
</evidence>
<feature type="coiled-coil region" evidence="13">
    <location>
        <begin position="31"/>
        <end position="65"/>
    </location>
</feature>
<comment type="similarity">
    <text evidence="10">Belongs to the ZapG family.</text>
</comment>
<accession>A0ABP9SFA1</accession>
<keyword evidence="2" id="KW-1003">Cell membrane</keyword>
<evidence type="ECO:0000256" key="7">
    <source>
        <dbReference type="ARBA" id="ARBA00022989"/>
    </source>
</evidence>
<evidence type="ECO:0000256" key="11">
    <source>
        <dbReference type="ARBA" id="ARBA00035703"/>
    </source>
</evidence>
<dbReference type="PANTHER" id="PTHR39579">
    <property type="entry name" value="INNER MEMBRANE PROTEIN YHCB"/>
    <property type="match status" value="1"/>
</dbReference>
<keyword evidence="9" id="KW-0131">Cell cycle</keyword>
<keyword evidence="6" id="KW-0133">Cell shape</keyword>
<dbReference type="PANTHER" id="PTHR39579:SF1">
    <property type="entry name" value="INNER MEMBRANE PROTEIN YHCB"/>
    <property type="match status" value="1"/>
</dbReference>
<evidence type="ECO:0000256" key="5">
    <source>
        <dbReference type="ARBA" id="ARBA00022692"/>
    </source>
</evidence>
<sequence>MSWIPSLFFFLLGLAIGYLIRWRFRSSGGDQAKLQRELAQARFDLEQQRQEVADYFEQSREVMAQLSGSLDKANRYWNDSAQSLLGDHQLPPLPSAPLTQEHNGGVVESLPPNDYVQGSHGIITKPIKAVNG</sequence>
<evidence type="ECO:0000256" key="1">
    <source>
        <dbReference type="ARBA" id="ARBA00004377"/>
    </source>
</evidence>
<dbReference type="RefSeq" id="WP_345317725.1">
    <property type="nucleotide sequence ID" value="NZ_BAABLF010000029.1"/>
</dbReference>
<dbReference type="Proteomes" id="UP001501600">
    <property type="component" value="Unassembled WGS sequence"/>
</dbReference>
<name>A0ABP9SFA1_9GAMM</name>
<evidence type="ECO:0000313" key="15">
    <source>
        <dbReference type="EMBL" id="GAA5194395.1"/>
    </source>
</evidence>
<evidence type="ECO:0000256" key="8">
    <source>
        <dbReference type="ARBA" id="ARBA00023136"/>
    </source>
</evidence>
<evidence type="ECO:0000256" key="10">
    <source>
        <dbReference type="ARBA" id="ARBA00035657"/>
    </source>
</evidence>
<feature type="transmembrane region" description="Helical" evidence="14">
    <location>
        <begin position="6"/>
        <end position="24"/>
    </location>
</feature>
<keyword evidence="5 14" id="KW-0812">Transmembrane</keyword>
<keyword evidence="7 14" id="KW-1133">Transmembrane helix</keyword>
<keyword evidence="16" id="KW-1185">Reference proteome</keyword>
<keyword evidence="3" id="KW-0997">Cell inner membrane</keyword>
<dbReference type="EMBL" id="BAABLF010000029">
    <property type="protein sequence ID" value="GAA5194395.1"/>
    <property type="molecule type" value="Genomic_DNA"/>
</dbReference>
<evidence type="ECO:0000256" key="12">
    <source>
        <dbReference type="ARBA" id="ARBA00035727"/>
    </source>
</evidence>
<dbReference type="Pfam" id="PF06295">
    <property type="entry name" value="ZapG-like"/>
    <property type="match status" value="1"/>
</dbReference>